<keyword evidence="2" id="KW-1185">Reference proteome</keyword>
<comment type="caution">
    <text evidence="1">The sequence shown here is derived from an EMBL/GenBank/DDBJ whole genome shotgun (WGS) entry which is preliminary data.</text>
</comment>
<dbReference type="EMBL" id="JBHPON010000001">
    <property type="protein sequence ID" value="MFC6034309.1"/>
    <property type="molecule type" value="Genomic_DNA"/>
</dbReference>
<proteinExistence type="predicted"/>
<dbReference type="RefSeq" id="WP_379880373.1">
    <property type="nucleotide sequence ID" value="NZ_JBHPON010000001.1"/>
</dbReference>
<gene>
    <name evidence="1" type="ORF">ACFMB1_02070</name>
</gene>
<dbReference type="InterPro" id="IPR011990">
    <property type="entry name" value="TPR-like_helical_dom_sf"/>
</dbReference>
<organism evidence="1 2">
    <name type="scientific">Hyphococcus aureus</name>
    <dbReference type="NCBI Taxonomy" id="2666033"/>
    <lineage>
        <taxon>Bacteria</taxon>
        <taxon>Pseudomonadati</taxon>
        <taxon>Pseudomonadota</taxon>
        <taxon>Alphaproteobacteria</taxon>
        <taxon>Parvularculales</taxon>
        <taxon>Parvularculaceae</taxon>
        <taxon>Hyphococcus</taxon>
    </lineage>
</organism>
<dbReference type="Gene3D" id="1.20.58.320">
    <property type="entry name" value="TPR-like"/>
    <property type="match status" value="1"/>
</dbReference>
<accession>A0ABW1KSD8</accession>
<evidence type="ECO:0000313" key="1">
    <source>
        <dbReference type="EMBL" id="MFC6034309.1"/>
    </source>
</evidence>
<protein>
    <submittedName>
        <fullName evidence="1">DUF924 family protein</fullName>
    </submittedName>
</protein>
<dbReference type="Gene3D" id="1.25.40.10">
    <property type="entry name" value="Tetratricopeptide repeat domain"/>
    <property type="match status" value="1"/>
</dbReference>
<dbReference type="SUPFAM" id="SSF48452">
    <property type="entry name" value="TPR-like"/>
    <property type="match status" value="1"/>
</dbReference>
<reference evidence="1 2" key="1">
    <citation type="submission" date="2024-09" db="EMBL/GenBank/DDBJ databases">
        <authorList>
            <person name="Zhang Z.-H."/>
        </authorList>
    </citation>
    <scope>NUCLEOTIDE SEQUENCE [LARGE SCALE GENOMIC DNA]</scope>
    <source>
        <strain evidence="1 2">HHTR114</strain>
    </source>
</reference>
<dbReference type="Pfam" id="PF06041">
    <property type="entry name" value="DUF924"/>
    <property type="match status" value="1"/>
</dbReference>
<sequence length="191" mass="22195">MSCAISIRPTNANGDAVLHFWFEETKPYQWFRRDDAFDEAIKTRFGAMHQAATRGRLDVWRAHPVYSLSLILILDQFSRNLYRDTPKAFAQDSQALDVAREALARRFDHLVNDQRKAFFYMPLMHAEDLSVQEECVTLFKARLPTGMNLPYAIEHRDIVKRFGRFPHRNKTFGRKSSPEEIAFLKAGGFNP</sequence>
<dbReference type="Proteomes" id="UP001596116">
    <property type="component" value="Unassembled WGS sequence"/>
</dbReference>
<dbReference type="InterPro" id="IPR010323">
    <property type="entry name" value="DUF924"/>
</dbReference>
<evidence type="ECO:0000313" key="2">
    <source>
        <dbReference type="Proteomes" id="UP001596116"/>
    </source>
</evidence>
<name>A0ABW1KSD8_9PROT</name>